<name>A0A2W2EG15_9ACTN</name>
<reference evidence="6 7" key="1">
    <citation type="submission" date="2018-01" db="EMBL/GenBank/DDBJ databases">
        <title>Draft genome sequence of Jishengella sp. NA12.</title>
        <authorList>
            <person name="Sahin N."/>
            <person name="Ay H."/>
            <person name="Saygin H."/>
        </authorList>
    </citation>
    <scope>NUCLEOTIDE SEQUENCE [LARGE SCALE GENOMIC DNA]</scope>
    <source>
        <strain evidence="6 7">NA12</strain>
    </source>
</reference>
<gene>
    <name evidence="6" type="ORF">C1I95_03700</name>
</gene>
<dbReference type="Proteomes" id="UP000248924">
    <property type="component" value="Unassembled WGS sequence"/>
</dbReference>
<sequence length="118" mass="12427">MAKTLKRGAAFVALARALTAGARGGPTIGKRVGALPRMIAATARGQYDGGLRLAMMTAATAYIVSPIDAVPEMFLTVFGLIDDAVMVTWLAGAVLAETERFLEWEARRSSVIPGHVVP</sequence>
<evidence type="ECO:0000313" key="7">
    <source>
        <dbReference type="Proteomes" id="UP000248924"/>
    </source>
</evidence>
<keyword evidence="3" id="KW-1133">Transmembrane helix</keyword>
<comment type="caution">
    <text evidence="6">The sequence shown here is derived from an EMBL/GenBank/DDBJ whole genome shotgun (WGS) entry which is preliminary data.</text>
</comment>
<dbReference type="AlphaFoldDB" id="A0A2W2EG15"/>
<organism evidence="6 7">
    <name type="scientific">Micromonospora craterilacus</name>
    <dbReference type="NCBI Taxonomy" id="1655439"/>
    <lineage>
        <taxon>Bacteria</taxon>
        <taxon>Bacillati</taxon>
        <taxon>Actinomycetota</taxon>
        <taxon>Actinomycetes</taxon>
        <taxon>Micromonosporales</taxon>
        <taxon>Micromonosporaceae</taxon>
        <taxon>Micromonospora</taxon>
    </lineage>
</organism>
<evidence type="ECO:0000256" key="4">
    <source>
        <dbReference type="ARBA" id="ARBA00023136"/>
    </source>
</evidence>
<evidence type="ECO:0000256" key="2">
    <source>
        <dbReference type="ARBA" id="ARBA00022692"/>
    </source>
</evidence>
<keyword evidence="7" id="KW-1185">Reference proteome</keyword>
<evidence type="ECO:0000259" key="5">
    <source>
        <dbReference type="Pfam" id="PF06803"/>
    </source>
</evidence>
<evidence type="ECO:0000313" key="6">
    <source>
        <dbReference type="EMBL" id="PZG23276.1"/>
    </source>
</evidence>
<dbReference type="RefSeq" id="WP_111212341.1">
    <property type="nucleotide sequence ID" value="NZ_POTY01000011.1"/>
</dbReference>
<dbReference type="InterPro" id="IPR010652">
    <property type="entry name" value="DUF1232"/>
</dbReference>
<dbReference type="EMBL" id="POTY01000011">
    <property type="protein sequence ID" value="PZG23276.1"/>
    <property type="molecule type" value="Genomic_DNA"/>
</dbReference>
<dbReference type="OrthoDB" id="5147173at2"/>
<proteinExistence type="predicted"/>
<accession>A0A2W2EG15</accession>
<dbReference type="Pfam" id="PF06803">
    <property type="entry name" value="DUF1232"/>
    <property type="match status" value="1"/>
</dbReference>
<keyword evidence="4" id="KW-0472">Membrane</keyword>
<dbReference type="GO" id="GO:0012505">
    <property type="term" value="C:endomembrane system"/>
    <property type="evidence" value="ECO:0007669"/>
    <property type="project" value="UniProtKB-SubCell"/>
</dbReference>
<feature type="domain" description="DUF1232" evidence="5">
    <location>
        <begin position="53"/>
        <end position="89"/>
    </location>
</feature>
<comment type="subcellular location">
    <subcellularLocation>
        <location evidence="1">Endomembrane system</location>
        <topology evidence="1">Multi-pass membrane protein</topology>
    </subcellularLocation>
</comment>
<evidence type="ECO:0000256" key="3">
    <source>
        <dbReference type="ARBA" id="ARBA00022989"/>
    </source>
</evidence>
<evidence type="ECO:0000256" key="1">
    <source>
        <dbReference type="ARBA" id="ARBA00004127"/>
    </source>
</evidence>
<protein>
    <recommendedName>
        <fullName evidence="5">DUF1232 domain-containing protein</fullName>
    </recommendedName>
</protein>
<keyword evidence="2" id="KW-0812">Transmembrane</keyword>